<evidence type="ECO:0000256" key="1">
    <source>
        <dbReference type="ARBA" id="ARBA00023224"/>
    </source>
</evidence>
<dbReference type="PANTHER" id="PTHR32089:SF112">
    <property type="entry name" value="LYSOZYME-LIKE PROTEIN-RELATED"/>
    <property type="match status" value="1"/>
</dbReference>
<keyword evidence="1 2" id="KW-0807">Transducer</keyword>
<reference evidence="4 5" key="1">
    <citation type="submission" date="2016-01" db="EMBL/GenBank/DDBJ databases">
        <title>Investigation of taxonomic status of Bacillus aminovorans.</title>
        <authorList>
            <person name="Verma A."/>
            <person name="Pal Y."/>
            <person name="Krishnamurthi S."/>
        </authorList>
    </citation>
    <scope>NUCLEOTIDE SEQUENCE [LARGE SCALE GENOMIC DNA]</scope>
    <source>
        <strain evidence="4 5">DSM 1314</strain>
    </source>
</reference>
<keyword evidence="5" id="KW-1185">Reference proteome</keyword>
<evidence type="ECO:0000313" key="5">
    <source>
        <dbReference type="Proteomes" id="UP000076935"/>
    </source>
</evidence>
<dbReference type="Pfam" id="PF00015">
    <property type="entry name" value="MCPsignal"/>
    <property type="match status" value="1"/>
</dbReference>
<evidence type="ECO:0000256" key="2">
    <source>
        <dbReference type="PROSITE-ProRule" id="PRU00284"/>
    </source>
</evidence>
<dbReference type="AlphaFoldDB" id="A0A177L038"/>
<dbReference type="Gene3D" id="1.10.287.950">
    <property type="entry name" value="Methyl-accepting chemotaxis protein"/>
    <property type="match status" value="1"/>
</dbReference>
<gene>
    <name evidence="4" type="ORF">AWH49_03465</name>
</gene>
<feature type="domain" description="Methyl-accepting transducer" evidence="3">
    <location>
        <begin position="1"/>
        <end position="80"/>
    </location>
</feature>
<evidence type="ECO:0000313" key="4">
    <source>
        <dbReference type="EMBL" id="OAH58747.1"/>
    </source>
</evidence>
<name>A0A177L038_9BACI</name>
<accession>A0A177L038</accession>
<comment type="caution">
    <text evidence="4">The sequence shown here is derived from an EMBL/GenBank/DDBJ whole genome shotgun (WGS) entry which is preliminary data.</text>
</comment>
<dbReference type="STRING" id="29332.AWH48_06590"/>
<evidence type="ECO:0000259" key="3">
    <source>
        <dbReference type="PROSITE" id="PS50111"/>
    </source>
</evidence>
<dbReference type="Proteomes" id="UP000076935">
    <property type="component" value="Unassembled WGS sequence"/>
</dbReference>
<dbReference type="RefSeq" id="WP_063966534.1">
    <property type="nucleotide sequence ID" value="NZ_JBCNAN010000007.1"/>
</dbReference>
<dbReference type="InterPro" id="IPR004089">
    <property type="entry name" value="MCPsignal_dom"/>
</dbReference>
<dbReference type="PANTHER" id="PTHR32089">
    <property type="entry name" value="METHYL-ACCEPTING CHEMOTAXIS PROTEIN MCPB"/>
    <property type="match status" value="1"/>
</dbReference>
<dbReference type="EMBL" id="LQWY01000067">
    <property type="protein sequence ID" value="OAH58747.1"/>
    <property type="molecule type" value="Genomic_DNA"/>
</dbReference>
<proteinExistence type="predicted"/>
<dbReference type="GO" id="GO:0007165">
    <property type="term" value="P:signal transduction"/>
    <property type="evidence" value="ECO:0007669"/>
    <property type="project" value="UniProtKB-KW"/>
</dbReference>
<dbReference type="SUPFAM" id="SSF58104">
    <property type="entry name" value="Methyl-accepting chemotaxis protein (MCP) signaling domain"/>
    <property type="match status" value="1"/>
</dbReference>
<sequence length="80" mass="8758">MRQIHALRRSSEETKKYIEDMQCVIVDLESKITSIEVVLQQITNISAQTNLLALNASIEAARAGEHGKGFAVAFKKGGSL</sequence>
<dbReference type="PROSITE" id="PS50111">
    <property type="entry name" value="CHEMOTAXIS_TRANSDUC_2"/>
    <property type="match status" value="1"/>
</dbReference>
<protein>
    <recommendedName>
        <fullName evidence="3">Methyl-accepting transducer domain-containing protein</fullName>
    </recommendedName>
</protein>
<organism evidence="4 5">
    <name type="scientific">Domibacillus aminovorans</name>
    <dbReference type="NCBI Taxonomy" id="29332"/>
    <lineage>
        <taxon>Bacteria</taxon>
        <taxon>Bacillati</taxon>
        <taxon>Bacillota</taxon>
        <taxon>Bacilli</taxon>
        <taxon>Bacillales</taxon>
        <taxon>Bacillaceae</taxon>
        <taxon>Domibacillus</taxon>
    </lineage>
</organism>
<dbReference type="GO" id="GO:0016020">
    <property type="term" value="C:membrane"/>
    <property type="evidence" value="ECO:0007669"/>
    <property type="project" value="InterPro"/>
</dbReference>